<dbReference type="Pfam" id="PF16761">
    <property type="entry name" value="Clr2_transil"/>
    <property type="match status" value="1"/>
</dbReference>
<dbReference type="GO" id="GO:0070824">
    <property type="term" value="C:SHREC complex"/>
    <property type="evidence" value="ECO:0007669"/>
    <property type="project" value="InterPro"/>
</dbReference>
<dbReference type="InterPro" id="IPR038986">
    <property type="entry name" value="Clr2"/>
</dbReference>
<proteinExistence type="predicted"/>
<gene>
    <name evidence="4" type="ORF">K504DRAFT_391996</name>
</gene>
<dbReference type="GO" id="GO:0033553">
    <property type="term" value="C:rDNA heterochromatin"/>
    <property type="evidence" value="ECO:0007669"/>
    <property type="project" value="TreeGrafter"/>
</dbReference>
<evidence type="ECO:0000313" key="5">
    <source>
        <dbReference type="Proteomes" id="UP000799428"/>
    </source>
</evidence>
<keyword evidence="5" id="KW-1185">Reference proteome</keyword>
<dbReference type="Proteomes" id="UP000799428">
    <property type="component" value="Unassembled WGS sequence"/>
</dbReference>
<dbReference type="InterPro" id="IPR022272">
    <property type="entry name" value="Lipocalin_CS"/>
</dbReference>
<accession>A0A6G1JSG7</accession>
<feature type="domain" description="Cryptic loci regulator 2 N-terminal" evidence="3">
    <location>
        <begin position="90"/>
        <end position="170"/>
    </location>
</feature>
<dbReference type="PROSITE" id="PS00213">
    <property type="entry name" value="LIPOCALIN"/>
    <property type="match status" value="1"/>
</dbReference>
<dbReference type="PANTHER" id="PTHR38046:SF1">
    <property type="entry name" value="CRYPTIC LOCI REGULATOR 2"/>
    <property type="match status" value="1"/>
</dbReference>
<organism evidence="4 5">
    <name type="scientific">Pleomassaria siparia CBS 279.74</name>
    <dbReference type="NCBI Taxonomy" id="1314801"/>
    <lineage>
        <taxon>Eukaryota</taxon>
        <taxon>Fungi</taxon>
        <taxon>Dikarya</taxon>
        <taxon>Ascomycota</taxon>
        <taxon>Pezizomycotina</taxon>
        <taxon>Dothideomycetes</taxon>
        <taxon>Pleosporomycetidae</taxon>
        <taxon>Pleosporales</taxon>
        <taxon>Pleomassariaceae</taxon>
        <taxon>Pleomassaria</taxon>
    </lineage>
</organism>
<dbReference type="OrthoDB" id="2421327at2759"/>
<sequence length="663" mass="74445">MNQPVLTQFWPIFPTKSDGKEVVNIRGDIQRNGPSQEQLDKTPNDQGQCDYYRQIEEDEPKHVDWRKKLGGMLLREIGGKQYEAKWSQCVLYELPKGYRLFEHIKSKVDGSAKAVKTHSGGGHDRQDAYLYGYPKGPKKRFRSPQQFFPHLLWLCTDETGDYDNCTCTICSPMQLEIEKPAPPKQEIKPELPLKKENTPISSQPTITQQHSQHPVVQIPVPRPSTGSVATAQSPGTKPVPPQNPPRIKAPAILVPTPLPQPRSLDQQVDGHYGKFVCRTGEVAWFFREKTKAWGLGLIIRRWTPKDGSSERAYMIQPLSHPFEVPRPELVTTDQHLKPWLAWSAPSCTYEYLQQNPSLTYDQVDWHSLVTGRYGTGISDVDASILAAKSIDTTYTLFERLKTTINMGQEERHWNGLYLGAEKIWNGDPVRLRIGSGNDVMVITDIVERTRVPTSIQGTPTQPIISKVMIIGDMYTYQTLPALDPNSPPTPPPNNNLPIRMREDMRWRNQIMVPATRTLAYWKLIASQTRLDISEVKGRWYEASLVFVGPFKQAIQKGEGGNGIWMNARGDATGLGKTAGMPKLDRIAAFTTAIPKGTQLVEGLEPPPQTHQTHHEQLKPASTGLQELELAAHAADAGFALDDFMNLDGMDESTALPFGEEFAF</sequence>
<feature type="domain" description="Cryptic loci regulator 2 C-terminal" evidence="2">
    <location>
        <begin position="412"/>
        <end position="541"/>
    </location>
</feature>
<dbReference type="GO" id="GO:0030466">
    <property type="term" value="P:silent mating-type cassette heterochromatin formation"/>
    <property type="evidence" value="ECO:0007669"/>
    <property type="project" value="TreeGrafter"/>
</dbReference>
<dbReference type="InterPro" id="IPR031915">
    <property type="entry name" value="Clr2_N"/>
</dbReference>
<dbReference type="EMBL" id="MU005786">
    <property type="protein sequence ID" value="KAF2703559.1"/>
    <property type="molecule type" value="Genomic_DNA"/>
</dbReference>
<dbReference type="InterPro" id="IPR018839">
    <property type="entry name" value="Tscrpt-silencing_Clr2_C"/>
</dbReference>
<evidence type="ECO:0000259" key="3">
    <source>
        <dbReference type="Pfam" id="PF16761"/>
    </source>
</evidence>
<evidence type="ECO:0000313" key="4">
    <source>
        <dbReference type="EMBL" id="KAF2703559.1"/>
    </source>
</evidence>
<evidence type="ECO:0000256" key="1">
    <source>
        <dbReference type="SAM" id="MobiDB-lite"/>
    </source>
</evidence>
<dbReference type="GO" id="GO:0031934">
    <property type="term" value="C:mating-type region heterochromatin"/>
    <property type="evidence" value="ECO:0007669"/>
    <property type="project" value="TreeGrafter"/>
</dbReference>
<evidence type="ECO:0008006" key="6">
    <source>
        <dbReference type="Google" id="ProtNLM"/>
    </source>
</evidence>
<protein>
    <recommendedName>
        <fullName evidence="6">Cryptic loci regulator 2 N-terminal domain-containing protein</fullName>
    </recommendedName>
</protein>
<dbReference type="PANTHER" id="PTHR38046">
    <property type="entry name" value="CRYPTIC LOCI REGULATOR 2"/>
    <property type="match status" value="1"/>
</dbReference>
<dbReference type="AlphaFoldDB" id="A0A6G1JSG7"/>
<evidence type="ECO:0000259" key="2">
    <source>
        <dbReference type="Pfam" id="PF10383"/>
    </source>
</evidence>
<feature type="compositionally biased region" description="Polar residues" evidence="1">
    <location>
        <begin position="224"/>
        <end position="235"/>
    </location>
</feature>
<reference evidence="4" key="1">
    <citation type="journal article" date="2020" name="Stud. Mycol.">
        <title>101 Dothideomycetes genomes: a test case for predicting lifestyles and emergence of pathogens.</title>
        <authorList>
            <person name="Haridas S."/>
            <person name="Albert R."/>
            <person name="Binder M."/>
            <person name="Bloem J."/>
            <person name="Labutti K."/>
            <person name="Salamov A."/>
            <person name="Andreopoulos B."/>
            <person name="Baker S."/>
            <person name="Barry K."/>
            <person name="Bills G."/>
            <person name="Bluhm B."/>
            <person name="Cannon C."/>
            <person name="Castanera R."/>
            <person name="Culley D."/>
            <person name="Daum C."/>
            <person name="Ezra D."/>
            <person name="Gonzalez J."/>
            <person name="Henrissat B."/>
            <person name="Kuo A."/>
            <person name="Liang C."/>
            <person name="Lipzen A."/>
            <person name="Lutzoni F."/>
            <person name="Magnuson J."/>
            <person name="Mondo S."/>
            <person name="Nolan M."/>
            <person name="Ohm R."/>
            <person name="Pangilinan J."/>
            <person name="Park H.-J."/>
            <person name="Ramirez L."/>
            <person name="Alfaro M."/>
            <person name="Sun H."/>
            <person name="Tritt A."/>
            <person name="Yoshinaga Y."/>
            <person name="Zwiers L.-H."/>
            <person name="Turgeon B."/>
            <person name="Goodwin S."/>
            <person name="Spatafora J."/>
            <person name="Crous P."/>
            <person name="Grigoriev I."/>
        </authorList>
    </citation>
    <scope>NUCLEOTIDE SEQUENCE</scope>
    <source>
        <strain evidence="4">CBS 279.74</strain>
    </source>
</reference>
<dbReference type="Pfam" id="PF10383">
    <property type="entry name" value="Clr2"/>
    <property type="match status" value="1"/>
</dbReference>
<name>A0A6G1JSG7_9PLEO</name>
<feature type="region of interest" description="Disordered" evidence="1">
    <location>
        <begin position="221"/>
        <end position="245"/>
    </location>
</feature>